<sequence>MALDLDQLVTDMQTAATGVLQTDVTTLRGFTQQQLQAIAQQAELVSTGILTKQITPATQEFFLDGLEDMALSFAKTLRGLLMVTIEKVWNAIVGVLWSAISKATSLVLPVPVMNS</sequence>
<comment type="caution">
    <text evidence="1">The sequence shown here is derived from an EMBL/GenBank/DDBJ whole genome shotgun (WGS) entry which is preliminary data.</text>
</comment>
<gene>
    <name evidence="1" type="ORF">H8L47_00305</name>
</gene>
<protein>
    <submittedName>
        <fullName evidence="1">Uncharacterized protein</fullName>
    </submittedName>
</protein>
<dbReference type="Proteomes" id="UP000646911">
    <property type="component" value="Unassembled WGS sequence"/>
</dbReference>
<accession>A0ABR6Z383</accession>
<dbReference type="RefSeq" id="WP_186951255.1">
    <property type="nucleotide sequence ID" value="NZ_JACOFX010000001.1"/>
</dbReference>
<evidence type="ECO:0000313" key="1">
    <source>
        <dbReference type="EMBL" id="MBC3905996.1"/>
    </source>
</evidence>
<dbReference type="EMBL" id="JACOFX010000001">
    <property type="protein sequence ID" value="MBC3905996.1"/>
    <property type="molecule type" value="Genomic_DNA"/>
</dbReference>
<keyword evidence="2" id="KW-1185">Reference proteome</keyword>
<name>A0ABR6Z383_9BURK</name>
<proteinExistence type="predicted"/>
<evidence type="ECO:0000313" key="2">
    <source>
        <dbReference type="Proteomes" id="UP000646911"/>
    </source>
</evidence>
<organism evidence="1 2">
    <name type="scientific">Undibacterium umbellatum</name>
    <dbReference type="NCBI Taxonomy" id="2762300"/>
    <lineage>
        <taxon>Bacteria</taxon>
        <taxon>Pseudomonadati</taxon>
        <taxon>Pseudomonadota</taxon>
        <taxon>Betaproteobacteria</taxon>
        <taxon>Burkholderiales</taxon>
        <taxon>Oxalobacteraceae</taxon>
        <taxon>Undibacterium</taxon>
    </lineage>
</organism>
<reference evidence="1 2" key="1">
    <citation type="submission" date="2020-08" db="EMBL/GenBank/DDBJ databases">
        <title>Novel species isolated from subtropical streams in China.</title>
        <authorList>
            <person name="Lu H."/>
        </authorList>
    </citation>
    <scope>NUCLEOTIDE SEQUENCE [LARGE SCALE GENOMIC DNA]</scope>
    <source>
        <strain evidence="1 2">NL8W</strain>
    </source>
</reference>